<evidence type="ECO:0000256" key="6">
    <source>
        <dbReference type="ARBA" id="ARBA00023136"/>
    </source>
</evidence>
<evidence type="ECO:0008006" key="11">
    <source>
        <dbReference type="Google" id="ProtNLM"/>
    </source>
</evidence>
<dbReference type="EMBL" id="JAHRIO010002209">
    <property type="protein sequence ID" value="MEQ2159355.1"/>
    <property type="molecule type" value="Genomic_DNA"/>
</dbReference>
<feature type="transmembrane region" description="Helical" evidence="8">
    <location>
        <begin position="121"/>
        <end position="142"/>
    </location>
</feature>
<feature type="transmembrane region" description="Helical" evidence="8">
    <location>
        <begin position="87"/>
        <end position="109"/>
    </location>
</feature>
<evidence type="ECO:0000256" key="4">
    <source>
        <dbReference type="ARBA" id="ARBA00022692"/>
    </source>
</evidence>
<protein>
    <recommendedName>
        <fullName evidence="11">Solute carrier family 45 member 2</fullName>
    </recommendedName>
</protein>
<evidence type="ECO:0000256" key="8">
    <source>
        <dbReference type="SAM" id="Phobius"/>
    </source>
</evidence>
<evidence type="ECO:0000313" key="10">
    <source>
        <dbReference type="Proteomes" id="UP001476798"/>
    </source>
</evidence>
<evidence type="ECO:0000256" key="2">
    <source>
        <dbReference type="ARBA" id="ARBA00004651"/>
    </source>
</evidence>
<keyword evidence="3" id="KW-1003">Cell membrane</keyword>
<keyword evidence="10" id="KW-1185">Reference proteome</keyword>
<dbReference type="PANTHER" id="PTHR20766">
    <property type="entry name" value="LARGE NEUTRAL AMINO ACIDS TRANSPORTER SMALL SUBUNIT 4-LIKE ISOFORM X1"/>
    <property type="match status" value="1"/>
</dbReference>
<comment type="caution">
    <text evidence="9">The sequence shown here is derived from an EMBL/GenBank/DDBJ whole genome shotgun (WGS) entry which is preliminary data.</text>
</comment>
<comment type="subcellular location">
    <subcellularLocation>
        <location evidence="1">Basolateral cell membrane</location>
    </subcellularLocation>
    <subcellularLocation>
        <location evidence="2">Cell membrane</location>
        <topology evidence="2">Multi-pass membrane protein</topology>
    </subcellularLocation>
</comment>
<name>A0ABV0MJW8_9TELE</name>
<feature type="non-terminal residue" evidence="9">
    <location>
        <position position="1"/>
    </location>
</feature>
<keyword evidence="4 8" id="KW-0812">Transmembrane</keyword>
<dbReference type="Proteomes" id="UP001476798">
    <property type="component" value="Unassembled WGS sequence"/>
</dbReference>
<keyword evidence="5 8" id="KW-1133">Transmembrane helix</keyword>
<accession>A0ABV0MJW8</accession>
<evidence type="ECO:0000256" key="7">
    <source>
        <dbReference type="ARBA" id="ARBA00023180"/>
    </source>
</evidence>
<feature type="transmembrane region" description="Helical" evidence="8">
    <location>
        <begin position="41"/>
        <end position="66"/>
    </location>
</feature>
<evidence type="ECO:0000256" key="5">
    <source>
        <dbReference type="ARBA" id="ARBA00022989"/>
    </source>
</evidence>
<sequence length="175" mass="19516">PIFLLSLITMCVTQLRLIFYMGAMNTILESLTDGDLNTVGVYTSIFGVLQLLCLITSPVIGYVMDWKLKDCEDENDKTVKRYPSSQFGSLTGMQSLISALFALLQQPLFMAMVGPLEGDPLLVNVGLLVLSMLGFCLPFYLLCHSRHLQRLRDEREDDPKVYIKMNNGSAPEASV</sequence>
<dbReference type="PANTHER" id="PTHR20766:SF2">
    <property type="entry name" value="LARGE NEUTRAL AMINO ACIDS TRANSPORTER SMALL SUBUNIT 4"/>
    <property type="match status" value="1"/>
</dbReference>
<evidence type="ECO:0000256" key="3">
    <source>
        <dbReference type="ARBA" id="ARBA00022475"/>
    </source>
</evidence>
<organism evidence="9 10">
    <name type="scientific">Goodea atripinnis</name>
    <dbReference type="NCBI Taxonomy" id="208336"/>
    <lineage>
        <taxon>Eukaryota</taxon>
        <taxon>Metazoa</taxon>
        <taxon>Chordata</taxon>
        <taxon>Craniata</taxon>
        <taxon>Vertebrata</taxon>
        <taxon>Euteleostomi</taxon>
        <taxon>Actinopterygii</taxon>
        <taxon>Neopterygii</taxon>
        <taxon>Teleostei</taxon>
        <taxon>Neoteleostei</taxon>
        <taxon>Acanthomorphata</taxon>
        <taxon>Ovalentaria</taxon>
        <taxon>Atherinomorphae</taxon>
        <taxon>Cyprinodontiformes</taxon>
        <taxon>Goodeidae</taxon>
        <taxon>Goodea</taxon>
    </lineage>
</organism>
<gene>
    <name evidence="9" type="ORF">GOODEAATRI_022030</name>
</gene>
<keyword evidence="6 8" id="KW-0472">Membrane</keyword>
<evidence type="ECO:0000313" key="9">
    <source>
        <dbReference type="EMBL" id="MEQ2159355.1"/>
    </source>
</evidence>
<evidence type="ECO:0000256" key="1">
    <source>
        <dbReference type="ARBA" id="ARBA00004187"/>
    </source>
</evidence>
<keyword evidence="7" id="KW-0325">Glycoprotein</keyword>
<reference evidence="9 10" key="1">
    <citation type="submission" date="2021-06" db="EMBL/GenBank/DDBJ databases">
        <authorList>
            <person name="Palmer J.M."/>
        </authorList>
    </citation>
    <scope>NUCLEOTIDE SEQUENCE [LARGE SCALE GENOMIC DNA]</scope>
    <source>
        <strain evidence="9 10">GA_2019</strain>
        <tissue evidence="9">Muscle</tissue>
    </source>
</reference>
<proteinExistence type="predicted"/>